<sequence>MHVAIVGAGSLGSVFGVRLANGAEKVRVSFVMRSAPAPGREPLGMRIEQVDRGSGVLALEAPVRTTAIPADADVILVCVRFEQVDGALAALLAPSRAPVVTMTPIFPQHHALLVRELGAERLFPGMPGVVAYSPGPGETSNGEGAPCVRYRYWLPRAATTLIEQPERRVPAIDALAQAFEGAGISSRAQAGVHATNVATTCTFVPVMMGIDVTGSIDALLGDDTALDLVLRAAEEARILARHYGKPAIWADWFVRFLSRSRLGAWAPKAMVAQSLRLGVGFARRRSPEGVAYVEEHFGRKLRAQNLQMAEKMVELFRERSLPHEAMAELRDRLRGPGSVA</sequence>
<dbReference type="Proteomes" id="UP001370348">
    <property type="component" value="Chromosome"/>
</dbReference>
<dbReference type="Pfam" id="PF02558">
    <property type="entry name" value="ApbA"/>
    <property type="match status" value="1"/>
</dbReference>
<name>A0ABZ2LX55_9BACT</name>
<proteinExistence type="predicted"/>
<reference evidence="2 3" key="1">
    <citation type="submission" date="2021-12" db="EMBL/GenBank/DDBJ databases">
        <title>Discovery of the Pendulisporaceae a myxobacterial family with distinct sporulation behavior and unique specialized metabolism.</title>
        <authorList>
            <person name="Garcia R."/>
            <person name="Popoff A."/>
            <person name="Bader C.D."/>
            <person name="Loehr J."/>
            <person name="Walesch S."/>
            <person name="Walt C."/>
            <person name="Boldt J."/>
            <person name="Bunk B."/>
            <person name="Haeckl F.J.F.P.J."/>
            <person name="Gunesch A.P."/>
            <person name="Birkelbach J."/>
            <person name="Nuebel U."/>
            <person name="Pietschmann T."/>
            <person name="Bach T."/>
            <person name="Mueller R."/>
        </authorList>
    </citation>
    <scope>NUCLEOTIDE SEQUENCE [LARGE SCALE GENOMIC DNA]</scope>
    <source>
        <strain evidence="2 3">MSr11954</strain>
    </source>
</reference>
<accession>A0ABZ2LX55</accession>
<keyword evidence="3" id="KW-1185">Reference proteome</keyword>
<dbReference type="Gene3D" id="3.40.50.720">
    <property type="entry name" value="NAD(P)-binding Rossmann-like Domain"/>
    <property type="match status" value="1"/>
</dbReference>
<feature type="domain" description="Ketopantoate reductase N-terminal" evidence="1">
    <location>
        <begin position="3"/>
        <end position="137"/>
    </location>
</feature>
<dbReference type="InterPro" id="IPR013332">
    <property type="entry name" value="KPR_N"/>
</dbReference>
<dbReference type="SUPFAM" id="SSF51735">
    <property type="entry name" value="NAD(P)-binding Rossmann-fold domains"/>
    <property type="match status" value="1"/>
</dbReference>
<evidence type="ECO:0000313" key="2">
    <source>
        <dbReference type="EMBL" id="WXB15472.1"/>
    </source>
</evidence>
<evidence type="ECO:0000313" key="3">
    <source>
        <dbReference type="Proteomes" id="UP001370348"/>
    </source>
</evidence>
<evidence type="ECO:0000259" key="1">
    <source>
        <dbReference type="Pfam" id="PF02558"/>
    </source>
</evidence>
<dbReference type="EMBL" id="CP089984">
    <property type="protein sequence ID" value="WXB15472.1"/>
    <property type="molecule type" value="Genomic_DNA"/>
</dbReference>
<organism evidence="2 3">
    <name type="scientific">Pendulispora albinea</name>
    <dbReference type="NCBI Taxonomy" id="2741071"/>
    <lineage>
        <taxon>Bacteria</taxon>
        <taxon>Pseudomonadati</taxon>
        <taxon>Myxococcota</taxon>
        <taxon>Myxococcia</taxon>
        <taxon>Myxococcales</taxon>
        <taxon>Sorangiineae</taxon>
        <taxon>Pendulisporaceae</taxon>
        <taxon>Pendulispora</taxon>
    </lineage>
</organism>
<dbReference type="RefSeq" id="WP_394825101.1">
    <property type="nucleotide sequence ID" value="NZ_CP089984.1"/>
</dbReference>
<protein>
    <submittedName>
        <fullName evidence="2">2-dehydropantoate 2-reductase</fullName>
    </submittedName>
</protein>
<gene>
    <name evidence="2" type="ORF">LZC94_47585</name>
</gene>
<dbReference type="InterPro" id="IPR036291">
    <property type="entry name" value="NAD(P)-bd_dom_sf"/>
</dbReference>